<dbReference type="GO" id="GO:0005507">
    <property type="term" value="F:copper ion binding"/>
    <property type="evidence" value="ECO:0007669"/>
    <property type="project" value="InterPro"/>
</dbReference>
<dbReference type="GO" id="GO:0042597">
    <property type="term" value="C:periplasmic space"/>
    <property type="evidence" value="ECO:0007669"/>
    <property type="project" value="InterPro"/>
</dbReference>
<reference evidence="12 13" key="1">
    <citation type="submission" date="2018-09" db="EMBL/GenBank/DDBJ databases">
        <title>Complete genome sequence of Euzebya sp. DY32-46 isolated from seawater of Pacific Ocean.</title>
        <authorList>
            <person name="Xu L."/>
            <person name="Wu Y.-H."/>
            <person name="Xu X.-W."/>
        </authorList>
    </citation>
    <scope>NUCLEOTIDE SEQUENCE [LARGE SCALE GENOMIC DNA]</scope>
    <source>
        <strain evidence="12 13">DY32-46</strain>
    </source>
</reference>
<feature type="transmembrane region" description="Helical" evidence="9">
    <location>
        <begin position="455"/>
        <end position="475"/>
    </location>
</feature>
<dbReference type="Proteomes" id="UP000264006">
    <property type="component" value="Chromosome"/>
</dbReference>
<feature type="domain" description="CopC" evidence="10">
    <location>
        <begin position="43"/>
        <end position="139"/>
    </location>
</feature>
<dbReference type="InterPro" id="IPR008457">
    <property type="entry name" value="Cu-R_CopD_dom"/>
</dbReference>
<feature type="transmembrane region" description="Helical" evidence="9">
    <location>
        <begin position="271"/>
        <end position="289"/>
    </location>
</feature>
<evidence type="ECO:0000256" key="9">
    <source>
        <dbReference type="SAM" id="Phobius"/>
    </source>
</evidence>
<dbReference type="PANTHER" id="PTHR34820:SF4">
    <property type="entry name" value="INNER MEMBRANE PROTEIN YEBZ"/>
    <property type="match status" value="1"/>
</dbReference>
<dbReference type="GO" id="GO:0005886">
    <property type="term" value="C:plasma membrane"/>
    <property type="evidence" value="ECO:0007669"/>
    <property type="project" value="UniProtKB-SubCell"/>
</dbReference>
<feature type="domain" description="Copper resistance protein D" evidence="11">
    <location>
        <begin position="341"/>
        <end position="468"/>
    </location>
</feature>
<dbReference type="Pfam" id="PF05425">
    <property type="entry name" value="CopD"/>
    <property type="match status" value="1"/>
</dbReference>
<dbReference type="OrthoDB" id="5242236at2"/>
<evidence type="ECO:0000313" key="12">
    <source>
        <dbReference type="EMBL" id="AXV08019.1"/>
    </source>
</evidence>
<evidence type="ECO:0000256" key="7">
    <source>
        <dbReference type="ARBA" id="ARBA00023008"/>
    </source>
</evidence>
<comment type="subcellular location">
    <subcellularLocation>
        <location evidence="1">Cell membrane</location>
        <topology evidence="1">Multi-pass membrane protein</topology>
    </subcellularLocation>
</comment>
<evidence type="ECO:0000259" key="11">
    <source>
        <dbReference type="Pfam" id="PF05425"/>
    </source>
</evidence>
<evidence type="ECO:0000256" key="4">
    <source>
        <dbReference type="ARBA" id="ARBA00022723"/>
    </source>
</evidence>
<feature type="transmembrane region" description="Helical" evidence="9">
    <location>
        <begin position="210"/>
        <end position="229"/>
    </location>
</feature>
<keyword evidence="5" id="KW-0732">Signal</keyword>
<dbReference type="PANTHER" id="PTHR34820">
    <property type="entry name" value="INNER MEMBRANE PROTEIN YEBZ"/>
    <property type="match status" value="1"/>
</dbReference>
<evidence type="ECO:0000256" key="3">
    <source>
        <dbReference type="ARBA" id="ARBA00022692"/>
    </source>
</evidence>
<name>A0A346Y0M2_9ACTN</name>
<proteinExistence type="predicted"/>
<dbReference type="InterPro" id="IPR014756">
    <property type="entry name" value="Ig_E-set"/>
</dbReference>
<dbReference type="EMBL" id="CP031165">
    <property type="protein sequence ID" value="AXV08019.1"/>
    <property type="molecule type" value="Genomic_DNA"/>
</dbReference>
<feature type="transmembrane region" description="Helical" evidence="9">
    <location>
        <begin position="241"/>
        <end position="264"/>
    </location>
</feature>
<accession>A0A346Y0M2</accession>
<feature type="transmembrane region" description="Helical" evidence="9">
    <location>
        <begin position="301"/>
        <end position="325"/>
    </location>
</feature>
<feature type="transmembrane region" description="Helical" evidence="9">
    <location>
        <begin position="379"/>
        <end position="400"/>
    </location>
</feature>
<dbReference type="GO" id="GO:0006825">
    <property type="term" value="P:copper ion transport"/>
    <property type="evidence" value="ECO:0007669"/>
    <property type="project" value="InterPro"/>
</dbReference>
<organism evidence="12 13">
    <name type="scientific">Euzebya pacifica</name>
    <dbReference type="NCBI Taxonomy" id="1608957"/>
    <lineage>
        <taxon>Bacteria</taxon>
        <taxon>Bacillati</taxon>
        <taxon>Actinomycetota</taxon>
        <taxon>Nitriliruptoria</taxon>
        <taxon>Euzebyales</taxon>
    </lineage>
</organism>
<evidence type="ECO:0000256" key="2">
    <source>
        <dbReference type="ARBA" id="ARBA00022475"/>
    </source>
</evidence>
<dbReference type="Gene3D" id="2.60.40.1220">
    <property type="match status" value="1"/>
</dbReference>
<dbReference type="InterPro" id="IPR007348">
    <property type="entry name" value="CopC_dom"/>
</dbReference>
<gene>
    <name evidence="12" type="ORF">DVS28_a3344</name>
</gene>
<evidence type="ECO:0000256" key="5">
    <source>
        <dbReference type="ARBA" id="ARBA00022729"/>
    </source>
</evidence>
<keyword evidence="7" id="KW-0186">Copper</keyword>
<keyword evidence="8 9" id="KW-0472">Membrane</keyword>
<keyword evidence="6 9" id="KW-1133">Transmembrane helix</keyword>
<keyword evidence="13" id="KW-1185">Reference proteome</keyword>
<dbReference type="GO" id="GO:0046688">
    <property type="term" value="P:response to copper ion"/>
    <property type="evidence" value="ECO:0007669"/>
    <property type="project" value="InterPro"/>
</dbReference>
<evidence type="ECO:0000313" key="13">
    <source>
        <dbReference type="Proteomes" id="UP000264006"/>
    </source>
</evidence>
<keyword evidence="4" id="KW-0479">Metal-binding</keyword>
<evidence type="ECO:0000256" key="6">
    <source>
        <dbReference type="ARBA" id="ARBA00022989"/>
    </source>
</evidence>
<dbReference type="SUPFAM" id="SSF81296">
    <property type="entry name" value="E set domains"/>
    <property type="match status" value="1"/>
</dbReference>
<dbReference type="RefSeq" id="WP_114592422.1">
    <property type="nucleotide sequence ID" value="NZ_CP031165.1"/>
</dbReference>
<sequence length="591" mass="61072">MHPLSPSPLTSRAHGLAALVRLAGAGVLACLVMVVLATPASAHAVLEGGSVFDGQVLDTPPEELFLDFNEAVVSPRGGLRIFGSDGERVDEGGTFQTDDAPDIVRVALQPDLADGTYAVTYRVTSADGHPVNGAFVFSVGAESGSGDQLLGQVFSSGADRPWAVLAAIVRWVTYAGVLLAAGAVATVAWMREQLDGDDQPVTRVVRRAGVAVLVTAVLGVLLQNVLVGGDGLASLVDASGLQSTITSFVGISAIVRAVGSVLLLVGLRRALSGPVALAGGVVMLTSLLLEGHTLTTGPAAVVWGASAVHVATAALWFGGLVVMAMELRRRRRSDDPVGAGRLVARFSSLFTLSVVAVVLAGAALSWAEVRALRALTSTGYGWALIAKLVAVLPLLALGTWNNRKLIPALTARRRRSARGGSGQPVIAGGSDEVADRAAARDAAWATLTKTVRIEALVVVLVLAATSVLVALQPAAEAAGITGAFSTNQEFEGLGQLSITVDPNRAGANEIHIYLLSEVGRPLDIDEGVTMTLSQPELDIGPLVRTPTLSGRGHFVLQGPELSVPGRWEITTEVATSRFDVASTVTEITVNP</sequence>
<feature type="transmembrane region" description="Helical" evidence="9">
    <location>
        <begin position="162"/>
        <end position="189"/>
    </location>
</feature>
<evidence type="ECO:0000256" key="1">
    <source>
        <dbReference type="ARBA" id="ARBA00004651"/>
    </source>
</evidence>
<evidence type="ECO:0000256" key="8">
    <source>
        <dbReference type="ARBA" id="ARBA00023136"/>
    </source>
</evidence>
<dbReference type="KEGG" id="euz:DVS28_a3344"/>
<protein>
    <submittedName>
        <fullName evidence="12">Copper resistance protein CopC</fullName>
    </submittedName>
</protein>
<evidence type="ECO:0000259" key="10">
    <source>
        <dbReference type="Pfam" id="PF04234"/>
    </source>
</evidence>
<dbReference type="InterPro" id="IPR032694">
    <property type="entry name" value="CopC/D"/>
</dbReference>
<dbReference type="AlphaFoldDB" id="A0A346Y0M2"/>
<dbReference type="Pfam" id="PF04234">
    <property type="entry name" value="CopC"/>
    <property type="match status" value="1"/>
</dbReference>
<feature type="transmembrane region" description="Helical" evidence="9">
    <location>
        <begin position="346"/>
        <end position="367"/>
    </location>
</feature>
<keyword evidence="2" id="KW-1003">Cell membrane</keyword>
<keyword evidence="3 9" id="KW-0812">Transmembrane</keyword>
<dbReference type="InterPro" id="IPR014755">
    <property type="entry name" value="Cu-Rt/internalin_Ig-like"/>
</dbReference>